<evidence type="ECO:0000256" key="2">
    <source>
        <dbReference type="ARBA" id="ARBA00022656"/>
    </source>
</evidence>
<dbReference type="GO" id="GO:0016020">
    <property type="term" value="C:membrane"/>
    <property type="evidence" value="ECO:0007669"/>
    <property type="project" value="InterPro"/>
</dbReference>
<feature type="compositionally biased region" description="Low complexity" evidence="6">
    <location>
        <begin position="464"/>
        <end position="473"/>
    </location>
</feature>
<dbReference type="RefSeq" id="WP_009119812.1">
    <property type="nucleotide sequence ID" value="NZ_JH164926.1"/>
</dbReference>
<dbReference type="OrthoDB" id="5666689at2"/>
<evidence type="ECO:0000259" key="7">
    <source>
        <dbReference type="PROSITE" id="PS50990"/>
    </source>
</evidence>
<evidence type="ECO:0000313" key="9">
    <source>
        <dbReference type="Proteomes" id="UP000003019"/>
    </source>
</evidence>
<dbReference type="GO" id="GO:0006508">
    <property type="term" value="P:proteolysis"/>
    <property type="evidence" value="ECO:0007669"/>
    <property type="project" value="InterPro"/>
</dbReference>
<dbReference type="InterPro" id="IPR008638">
    <property type="entry name" value="FhaB/CdiA-like_TPS"/>
</dbReference>
<name>G4CKI6_9NEIS</name>
<comment type="subcellular location">
    <subcellularLocation>
        <location evidence="1">Target cell</location>
        <location evidence="1">Target cell cytoplasm</location>
    </subcellularLocation>
</comment>
<dbReference type="Pfam" id="PF04829">
    <property type="entry name" value="PT-VENN"/>
    <property type="match status" value="1"/>
</dbReference>
<comment type="caution">
    <text evidence="8">The sequence shown here is derived from an EMBL/GenBank/DDBJ whole genome shotgun (WGS) entry which is preliminary data.</text>
</comment>
<dbReference type="PROSITE" id="PS50990">
    <property type="entry name" value="PEPTIDASE_C39"/>
    <property type="match status" value="1"/>
</dbReference>
<dbReference type="GO" id="GO:0005524">
    <property type="term" value="F:ATP binding"/>
    <property type="evidence" value="ECO:0007669"/>
    <property type="project" value="InterPro"/>
</dbReference>
<feature type="region of interest" description="Disordered" evidence="6">
    <location>
        <begin position="1385"/>
        <end position="1408"/>
    </location>
</feature>
<evidence type="ECO:0000256" key="6">
    <source>
        <dbReference type="SAM" id="MobiDB-lite"/>
    </source>
</evidence>
<organism evidence="8 9">
    <name type="scientific">Neisseria shayeganii 871</name>
    <dbReference type="NCBI Taxonomy" id="1032488"/>
    <lineage>
        <taxon>Bacteria</taxon>
        <taxon>Pseudomonadati</taxon>
        <taxon>Pseudomonadota</taxon>
        <taxon>Betaproteobacteria</taxon>
        <taxon>Neisseriales</taxon>
        <taxon>Neisseriaceae</taxon>
        <taxon>Neisseria</taxon>
    </lineage>
</organism>
<reference evidence="8 9" key="1">
    <citation type="submission" date="2011-05" db="EMBL/GenBank/DDBJ databases">
        <authorList>
            <person name="Muzny D."/>
            <person name="Qin X."/>
            <person name="Deng J."/>
            <person name="Jiang H."/>
            <person name="Liu Y."/>
            <person name="Qu J."/>
            <person name="Song X.-Z."/>
            <person name="Zhang L."/>
            <person name="Thornton R."/>
            <person name="Coyle M."/>
            <person name="Francisco L."/>
            <person name="Jackson L."/>
            <person name="Javaid M."/>
            <person name="Korchina V."/>
            <person name="Kovar C."/>
            <person name="Mata R."/>
            <person name="Mathew T."/>
            <person name="Ngo R."/>
            <person name="Nguyen L."/>
            <person name="Nguyen N."/>
            <person name="Okwuonu G."/>
            <person name="Ongeri F."/>
            <person name="Pham C."/>
            <person name="Simmons D."/>
            <person name="Wilczek-Boney K."/>
            <person name="Hale W."/>
            <person name="Jakkamsetti A."/>
            <person name="Pham P."/>
            <person name="Ruth R."/>
            <person name="San Lucas F."/>
            <person name="Warren J."/>
            <person name="Zhang J."/>
            <person name="Zhao Z."/>
            <person name="Zhou C."/>
            <person name="Zhu D."/>
            <person name="Lee S."/>
            <person name="Bess C."/>
            <person name="Blankenburg K."/>
            <person name="Forbes L."/>
            <person name="Fu Q."/>
            <person name="Gubbala S."/>
            <person name="Hirani K."/>
            <person name="Jayaseelan J.C."/>
            <person name="Lara F."/>
            <person name="Munidasa M."/>
            <person name="Palculict T."/>
            <person name="Patil S."/>
            <person name="Pu L.-L."/>
            <person name="Saada N."/>
            <person name="Tang L."/>
            <person name="Weissenberger G."/>
            <person name="Zhu Y."/>
            <person name="Hemphill L."/>
            <person name="Shang Y."/>
            <person name="Youmans B."/>
            <person name="Ayvaz T."/>
            <person name="Ross M."/>
            <person name="Santibanez J."/>
            <person name="Aqrawi P."/>
            <person name="Gross S."/>
            <person name="Joshi V."/>
            <person name="Fowler G."/>
            <person name="Nazareth L."/>
            <person name="Reid J."/>
            <person name="Worley K."/>
            <person name="Petrosino J."/>
            <person name="Highlander S."/>
            <person name="Gibbs R."/>
        </authorList>
    </citation>
    <scope>NUCLEOTIDE SEQUENCE [LARGE SCALE GENOMIC DNA]</scope>
    <source>
        <strain evidence="8 9">871</strain>
    </source>
</reference>
<dbReference type="InterPro" id="IPR011050">
    <property type="entry name" value="Pectin_lyase_fold/virulence"/>
</dbReference>
<dbReference type="Pfam" id="PF05860">
    <property type="entry name" value="TPS"/>
    <property type="match status" value="1"/>
</dbReference>
<dbReference type="NCBIfam" id="TIGR01731">
    <property type="entry name" value="fil_hemag_20aa"/>
    <property type="match status" value="8"/>
</dbReference>
<dbReference type="InterPro" id="IPR006914">
    <property type="entry name" value="VENN_dom"/>
</dbReference>
<dbReference type="Pfam" id="PF03412">
    <property type="entry name" value="Peptidase_C39"/>
    <property type="match status" value="1"/>
</dbReference>
<dbReference type="Pfam" id="PF13018">
    <property type="entry name" value="ESPR"/>
    <property type="match status" value="1"/>
</dbReference>
<dbReference type="InterPro" id="IPR024973">
    <property type="entry name" value="ESPR"/>
</dbReference>
<dbReference type="SMART" id="SM00912">
    <property type="entry name" value="Haemagg_act"/>
    <property type="match status" value="1"/>
</dbReference>
<dbReference type="PATRIC" id="fig|1032488.3.peg.2011"/>
<proteinExistence type="inferred from homology"/>
<sequence length="2826" mass="299579">MNKNLYKVIFNKKRNSLVVVAENTKRDGKSIGDSSIGAAGISDQAGHGFTCSLLAFSLFVATLSITVPVAPASAGGIEADKTTSAARQAIILRTGNGLPQINIQTPSAGGVSVNEYRRFDVDSRGAVLNNSRRNAPTQLAGWIQGNPLLATGEARIIVNQVNSSNPSLLNGHIEVAGRRAEIVVANPAGIQVNGAGFINASGVTLTTGTPVIQGPSLEGFRVRQGNIAIAGNGLDTFGADYTRILSQTSQIQAGIWANDLEVAAGNYDSFAKGVYQPIANQAAARTIAIDTGKLGGMYAGKISLVSTDRGVGINNAGQIFATAGGVKISADGKLENTGSIATAHPRSNAQNSVPAEVNVQAHALENSGTVSAHQDLLLQTGKITNTGLLTASGQMIVHHADTVTNRQNGQMQAARLDIHARELVNQGRLSQTGLQGLSIDVHNLVNRKDAHIGVIQADAKHSGSHSNGNNGSSILPGQAAGSGELVRQPNSTISLLLLANGRILAEDLDNHGQIETNGQADLTSRKTLSNQGTLALHQLTADGELFNNQNGTIRAVQADISSRLFDNRSGSVETAERLAVFGDTVRNQNGRLRSAQDIRIQANRIDKSGNMAAGRDLSLIIKQDLSLAESLQSGRNLTISTEGRLMNAAALSAGDRLQMHAAHIDNTAAGQLEALNLVELSVIQTLSNRGLANSNGLTKIRAEKTVDNIGTGRIFGNHVAISADTLTNREEAAGQKTQAAVVAARERLDIGVRNLNNREQAVLYSADRLSIGGNLSADNVAQGKSEQVNNRSATIEAAGEGRIAAQVVRNTNEHLVTALVETGRERHIEYEAQGRNERLKEGTQSELGWHVYNDESDHLHTPDGRDHERWHKYDYERVIQQTEVKETAPAKIIAGGRLEIDADELHNADSQIIAGGQLVVSTAQDNLHQQETFGTTTVSDEGTLHHYWRHRRKGRDSTGHSAQAYTPAPQVRQLSLGSHAYREFASSLPATSSPGDRAVNRADVSVRVDTAGIRLPGSSFFIVNPNSPDYLVETDPRFADYRKWLGSDYMLRELGINQENIQKRLGDGFYEQRLLREQIAKLTGHRFLDGYRNDEEQFKALMNNGLTAAKSFNLTPGIALSDDQVARLTSDIVWLVEQTVSLPDGNSQKVWVPQVYLRVRPGDVNGGGALLGGNVTELNIAKTLSNSGTIAGRRAVYLNAGSLDNSGRVSADQLDIRTAGDINNTGGILDAGKTMLLKAGGDITSRSTLAGNTNAQGSVTHIDRLAGIYLTAEKEGILTAAAQGNIHLDASELGNQSENGRTTLHAEQDITLGTLSTERLQGNHFDSDNRIIRAQQRDVGSTIRTRGELLLSADRDLKAEAAEIGGETVRAQAGRNLFIGSGRQTEQVDDAAKHTGRTGGGRKQSNTHQIFTESKTAVGSNIHADKLRLHAGGDMTVSGSQVSAAEQNRLSATGRIDIRAEENTFTSRTYDREQRSGLSGGFKDGVASVGYSKSDNSLQQTEQRSSLTLSQVGSVRGDTDILAGQALNVQAARLAAGGDLKLQGSEVNLNAAYISGSRETEQRSKQSGFAVGITYDPYTAAQTAYDRTKGSGGYSDSWVGKWMQHESAMSKASMAAATPLVITGGASRSLSANSRQHSEAVVTSATAGKNLHIAATQGSLTSQGAKLGAEGDAYLNAQEHIRLDYAADQHSQEAHSRRSGFSIDNRDHLTPGGTFNDHSQGDAERSRITGTQLSAGGQAFLQAERGDISLIGGSAVAEQDLTLQAGGDVRLLSSQNRSRSQEQEISSGIGSAVISDTEHFNGWMKHSRRDEQQQVEQVRSQIGSLGGNVRIRAGANYVQQVADVVAAKDIEIDAKHIDILTGHNHGSRLSSERDLKIGNFAKISSPILDLINAAEGAVKSREDDRTRALQGMAAAAKGYNTVAGNGALLKAEVGFGFKTANSRQAQSYEHSQSNALTAGGNLRLGSSEGDIRLQNTRAKAGDSLTLDSARDIILEAGHHRERAEGKNSHAGLSVGVGVSVGAQTGFYAYAEAGGGKGEHRLDARSHGHTELQAERLTLNSRRDTILAGARAQAERIDADIGGKLHIESLQEHSEQHSKQSQGGVRVQISFGTAWEASGHYSTARADGSSSRVAEQSGLFAGEGGYHINAGQVHLKGGAITSTAPAAQNELTTQRLTFENLHNRSHYSAQSATISGSYGHNPGVKQPDGSYRPEAGYSDGPQFNPSLPQRAQGSSESTTYAVLSEGNIRIGGQPSSAAQLGIRSQADGANEQLAALPDLQRILHRQRTVAQASAEIYSAAQTYSANRAKAAEAHKQQAEQEMQQAKDSGDATAYAAAEQRKQQAEHTLAAWGVGGGKSRALNAVTTVLTGSLGGQNGLQVASNALAPYAATVIGDTFGQNGSQPNQAAQLLSHAILGAALAYANGGDAKAGAAAGAGAEAAAQVLTRTLYGEEAAKRPDLLPEREKEQIRSLSSAVAAVVGGVVSNSNSDNTAAGVLADAQTGGVVGRNAAENNWLSAKQLIEFDKAHAACGSDEVCKQRVIDAAKTLSQSQDTRLTWAKISCTAWGSCDELNAMNRQWAHSLGIHNVVAELRKHYPHASHQDLLAAARRYSAEAADSFDKGSTRFIVGVLNDLPALGAVGSGVRSGARGLVNSTLKRSAINAAPSREAAEHLARHPLLDDALERAGTLSRPTIYQGNLPTCGHNCATLILNQHGKAVDVGSLIQSIPPSNRGIHGYDVATLLKQNGLDALSVTRRNVDDLARYTARGESVIVRIQKNDFSHFVVVDGVTMRNGKRVVAVRDPHGIQYFSPVDTFRQSFTGDVIITR</sequence>
<dbReference type="GO" id="GO:0090729">
    <property type="term" value="F:toxin activity"/>
    <property type="evidence" value="ECO:0007669"/>
    <property type="project" value="UniProtKB-KW"/>
</dbReference>
<keyword evidence="9" id="KW-1185">Reference proteome</keyword>
<dbReference type="InterPro" id="IPR010069">
    <property type="entry name" value="CdiA_FHA1_rpt"/>
</dbReference>
<dbReference type="GO" id="GO:0008233">
    <property type="term" value="F:peptidase activity"/>
    <property type="evidence" value="ECO:0007669"/>
    <property type="project" value="InterPro"/>
</dbReference>
<evidence type="ECO:0000313" key="8">
    <source>
        <dbReference type="EMBL" id="EGY51662.1"/>
    </source>
</evidence>
<keyword evidence="3" id="KW-1266">Target cell cytoplasm</keyword>
<gene>
    <name evidence="8" type="ORF">HMPREF9371_2126</name>
</gene>
<feature type="region of interest" description="Disordered" evidence="6">
    <location>
        <begin position="1691"/>
        <end position="1725"/>
    </location>
</feature>
<dbReference type="SUPFAM" id="SSF51126">
    <property type="entry name" value="Pectin lyase-like"/>
    <property type="match status" value="1"/>
</dbReference>
<dbReference type="NCBIfam" id="TIGR01901">
    <property type="entry name" value="adhes_NPXG"/>
    <property type="match status" value="1"/>
</dbReference>
<dbReference type="Gene3D" id="3.90.70.10">
    <property type="entry name" value="Cysteine proteinases"/>
    <property type="match status" value="1"/>
</dbReference>
<dbReference type="EMBL" id="AGAY01000073">
    <property type="protein sequence ID" value="EGY51662.1"/>
    <property type="molecule type" value="Genomic_DNA"/>
</dbReference>
<feature type="region of interest" description="Disordered" evidence="6">
    <location>
        <begin position="2191"/>
        <end position="2237"/>
    </location>
</feature>
<evidence type="ECO:0000256" key="3">
    <source>
        <dbReference type="ARBA" id="ARBA00022913"/>
    </source>
</evidence>
<protein>
    <recommendedName>
        <fullName evidence="7">Peptidase C39 domain-containing protein</fullName>
    </recommendedName>
</protein>
<comment type="similarity">
    <text evidence="5">In the N-terminal section; belongs to the CdiA toxin family.</text>
</comment>
<feature type="region of interest" description="Disordered" evidence="6">
    <location>
        <begin position="2312"/>
        <end position="2334"/>
    </location>
</feature>
<keyword evidence="2" id="KW-0800">Toxin</keyword>
<dbReference type="Proteomes" id="UP000003019">
    <property type="component" value="Unassembled WGS sequence"/>
</dbReference>
<dbReference type="InterPro" id="IPR005074">
    <property type="entry name" value="Peptidase_C39"/>
</dbReference>
<evidence type="ECO:0000256" key="5">
    <source>
        <dbReference type="ARBA" id="ARBA00024043"/>
    </source>
</evidence>
<dbReference type="InterPro" id="IPR025157">
    <property type="entry name" value="Hemagglutinin_rpt"/>
</dbReference>
<feature type="domain" description="Peptidase C39" evidence="7">
    <location>
        <begin position="2695"/>
        <end position="2825"/>
    </location>
</feature>
<accession>G4CKI6</accession>
<feature type="region of interest" description="Disordered" evidence="6">
    <location>
        <begin position="459"/>
        <end position="483"/>
    </location>
</feature>
<evidence type="ECO:0000256" key="1">
    <source>
        <dbReference type="ARBA" id="ARBA00004219"/>
    </source>
</evidence>
<keyword evidence="4" id="KW-0843">Virulence</keyword>
<dbReference type="Gene3D" id="2.160.20.10">
    <property type="entry name" value="Single-stranded right-handed beta-helix, Pectin lyase-like"/>
    <property type="match status" value="1"/>
</dbReference>
<feature type="compositionally biased region" description="Polar residues" evidence="6">
    <location>
        <begin position="2220"/>
        <end position="2237"/>
    </location>
</feature>
<dbReference type="InterPro" id="IPR012334">
    <property type="entry name" value="Pectin_lyas_fold"/>
</dbReference>
<dbReference type="STRING" id="1032488.HMPREF9371_2126"/>
<evidence type="ECO:0000256" key="4">
    <source>
        <dbReference type="ARBA" id="ARBA00023026"/>
    </source>
</evidence>
<dbReference type="Pfam" id="PF13332">
    <property type="entry name" value="Fil_haemagg_2"/>
    <property type="match status" value="6"/>
</dbReference>
<dbReference type="HOGENOM" id="CLU_000043_2_1_4"/>